<dbReference type="Gene3D" id="1.20.920.20">
    <property type="match status" value="1"/>
</dbReference>
<sequence>MDPLGENGSRGSGLPRKPALFSFNHDDGAKQDGAKAKEGGQFFRVPRPPSKGKPTFLSQRRDSVPPRGTYETQGGIQVRVGVTTGVELVLLLGESPQNTDELSHHVYYFLESEPANVINRNPYELVLANKADCDGQDFYTITRSGVTEFSRRNGTETTSLLDWLKFRNMFNLINKDPFRFPLMKGFKIYKAFAAWKCAARIWKMESAREKLKVNLLLLHPQFNTALLHIQEVVLSCALEGRVDPVDEAEAPSPLKKTPNEERLLSAFSSAIEAFEENTRAPEQLGKRLHQCFIECNRQIGELLGHIQMIVNTVCKDFNEIQFSSDKEQSWMDKISDVDLTMRDITFMFPQRSPNRSQHSSLNENIVEIFSKSQNQQKIIIHFVRLVEVVIASAIAETMMKTTEQIHNLIMDERSSIVTLKTHYEAGSKGDEEGQAQAPSVSIEPSLRALVKFFTKPYRDMADVSAKLKRPLVFPLTKNNEVPMQFQRKNFVSLKDLVSGFGISIDDAGAAAEAHIRQQYDALCEQNASLLQIPESDAFREAMEESLYISSGRVEELKLNPLAFSKNLIVIRDWLDLIEGSTTESRVDPLSLDLLDLKSNLHEDLTVAYNLFVDRLHDCLEYHGRHTLDEMIYNSYDIKTLSDDLQLFVDECVRVEQDAYSTEDRVNIIGNFFASLRKVLKYVDKSDIFNQRLEENFSTAEVLMNEVERLLRNKITVRNAPQIKQSWSKFLDEKANYKRTLRTLSKDIVNHSRVYVNQLLVTVDCFCEEIQAIEERLSSDDSFDATENMEDTMQKSVSLQLMKIETEIKKKGETSDNLQDMLRWWINTQQMLQGLNPGSKGDEVWQKTDAIKASKERGKGLFEHVSSIFHWKKKFWLSDILIWMEIYERLTTIRPFSSDLSNETLEEVNAAVQGHIEILNDRLRWALESGFACKETKLIREIIQAGGAWVNTLQTFNDMISNPNHPSSVQLRHRLTVEMKRKGKSLLECTLADIHGRSASVFSLEKNQVKQEEDNYGKALFDLFHIERQMRGMYFMINSRVSSNGSIHLITNFMEIFQSIEKAEQVIVSVSALAESFKSVEMGENTRELHIEMSRMSNMIRGIRHSIEVLYQAQSYYLLFSRLSSSNTFFKCAGIGYVNDCISIKQRWMDEIITPLTSQKQVSILSASEEMDIKLGAEESPATLMLGSLHDLYDEIVDADVLVVAREAFPRLYFVSDRILLHSIAYEDDPQKLLKDFFRLCYSGVARVDVKESEIVLEGAKNQPLEIQEKHVDAIFGEGGERIALTDPLLFSHSEGAGILNKAPQTKSESKPDELTVWAVKLAEEIRSTMRASLAECHAGVGAMDVEEWMDRFPLQSVWLANEIAFVAHVESQLPSRGGRFPALADQMSRKVSSLSSRLVHLYSVEKEFKMKIRKAEALVYSGICHRDIAQHLAEHRVVDASDFSWQKFVRYYWNQEKDTCHVACGFSLENEQTGFEYGFEYLGDDFTSRLFGEGLSLTSNAVLGLAHATFGCGWVTPISEVVGAGAEGEVIRAVAMVCGKHLVAQDASLVPRRGSEKQWQNILMACRRSKSWMQLEGVDWLDLELVSRLTAALDECRRRLSSDLVLSKEYSSVRYFVPTDQAYGTSYRSGNSPLEKVARRCCVIDWSFQIAFEAAIELKLRYCGQKGDMGGISKEVAAVLSSVVKMMHKYLAGSAKMNSHITVSKQIVQQVMSHDIDLGNCRFVILNALKKGLGQFLPKAREVQVEELYWQLLAGHTSNTTGEEEALANFDLHTETDQDLNQYLRKNQLEKGYAFYGDRINSKCLQMLDAISENSKSIVVTGSPGSGKSALINLVFEAFETKLMKNRSSVRKIYTDSELERLEFLVSDDLLTGAREAHRLKLLLVEVTLAGQRAGPIHIVDQNVILDGELSNTATLAALKQKISSEAKGYTNTPRFILECVSIDSAAPSLLAAVHLVHCGQNELLSPEKYWECSLEAFGKRFGDTALVGRLDFVEVVRATPVLDLLVRYVKAHSVVNAKSNEMVSDVFRCVRVFFDLLGYQIETHMTEIEIMTSNSRDKTVWDLVRLLVYCLAWSLESQLLRLEDKGWKGLERMIVQPILDLHLPGQELGLDVSHILDYDVAVTSSGHFHLAVLEDPAAIHPTEEDEENVHIAGGVIVTNRVFLQRKMLHRWIHDFRYDVLVIGGVSSSKRLLMGDIASRSGVVARVLSNALDRLPQHCQEMSKDQRKRVVLIEDLHVSEQAPCGRRGQETLRKFMDAKKHRMAAVPDGEGGAGDGGRHQYVCCSLPSHCDGLRQRFCSERLFHHFYRFGVSDYEMRDITNIYLGEILLSVCTEYGISEKGLKQGCQTLIMSLITMVKNLFERAGVAFVDPQATKSPKLLSQMYNYLEISVHHLVSLRREQLADIKEWGKVLVENLHCLHFSGLAYSHVQSSAVDLCNDPIMNFLKDSPAIVNVADDVEACVKAKERDGSTEWKVKPVDPALVEGALRDLCAEKGWLSSIDGVGGLAATREAAELGFWAEMLSEDLRRATTHVNFKKKAHPLKVLVVESSADITCLGHPLKLAEISAHLTAARKGATFVKFAAGEDNWDGILAEAQETPMVISMSEEDLSESGDLESALLRFTEERPYVTMEVSAGQIQVILQCKQMRPFLKRLLRQAPLLLRFSETCTLPQEAAHTRDFVRGVVEATFDRTLSKITETLSEGVDPPEGVRETLVTHVLDAYESSLAWHRGKDARILKDEPSSRCINPLGLIFEHAYLSAWLLANCLRSNEDATRAVQGQLAALSSLDVALDTATLQYREVQHDFEKTLDRTSSLLLSIAEQKHVIEEREFNHAAEDFALKARVKKIDQGKKKAQMRIETSYQSFLKGVESVLNVSEMEMEDVRMNSKPPKLVQRVARACAYVLSLNHPKTRDEVAKIKKMDWAELNQSLFSRIRIYDQTSDSRISFFKREIDTFPMDQILERVRNQYEEVEEAMEELNNLLMLPDFKLHRVEQVSKALKPLCAWILAVHEHLKESLELDRLEVDQNRCQTEVRMFENLNSLRETDEVNTLKRQLANLRKNYEICSENFTALEVRKRNLEYYIETSKLLIEKVQSWRAYCEAALAKLGERRALLGFEIAFAGSLVVYASFLDKMERDHLKGCWRDSSDHVLESCGAAPGQGGAKILEFDLHDFLRRNFTHEWFLDETRTAVGMLDLCNQSTLNLGSRTHLAESIAIAWLVRRALGKTCVFIDPEEICRAYAGAWEASQERLGGDAPATPPPAFTCARIGKLPLESEISKISAEMDEDNVLLYVQSTSFPHDHFRGQGLAEALGGVHFVDLTLREPRLVYNGICTMLSRFCGEELPPLVSLEKSRLPVQEMEDDLQVLLLRLGESKRRLCRTFKAKSYSEFISQKDSDLTIDLKNLHRLKKDISTQLEQYDALSNSFERQCAQVSSYFGTLPAPIVSFGRRLSTLFASAGVSWGYFHGCPLSVFLNVLERKVFAKLPLSAKEAGSEGRRAFLARNDLQAHVTRSMFDLLVTQRYLSSDWILKTMHLSFHFEYLSESFAEGKAPGSLRLEEWDFFLDNFLGHCVSQKGVDKRTNLALAAGDRGWGEKIAEAVEAFSGGCPDPGAFDSVREGFGKMRKLGMELPLEEVLKKLDQALAESEDESRRHWRFAAVLFVVGSCHREQELVALWLMRRIITMDYATSSATQSAVLADQMEILDNRIPLLLGSTSVNSLQLIEQAALRYSMTFQKVTTGKMKMKNMWQVAAAKSTRSKKLHTQEVCVTSVYDLCPLDDKKLDKFLFRNVEDGNWLVVSDIDVEDPEHHRVCQTFQEILAPQLFLSPPKSRFKLVLCVSSYVGFNPHLHSAVTAVAHHPLSSTSLNISFYACKCLPLMCSGALWQRGEVVGIHETTSITNPALLGSEVLDLFEAYQAYADRSLHEAAKEITHEEDRVALQQRTQTLLTEESELGAAWRGYAIIIALVQVLVGDRQAIGCGIPKGRRHLEPSHFEFIAGVQAIKVWLDALRAKSERSNEYSQSTLSLDRILGAESIKSISSGIIGSVYGPLYGCVLFSDNPLESNKVVYSSEDFHLMFWTAMYSRYFTYDILKPSFMYKLATVGSMLTQPKENEESVWVNTSQQTYPVRAMAKAGNSLMAIEDFVDTVLALPAHSLSSISDLSSVAIGQVTFFKRNRDFSSEISSLRSLLLHRRVLPMAAEGAADLRTKIDAIARQCRSLHSRLHEGPPLLSSSRGPQDHGRLLSTLAEFLRSEVEASLALLFRVLSDLGRGLRFLDDLGDNSHGPIGTDLDTLLCLHMDYVPDGWKVSKIPSRPLDRGFTYGSLASWRRQLDQGVDFIFALCDDIESGKTKLHFDLRRLLNPRLFVDSLRLGFCMQGQAEYPSLRYDFVSEKVGSESPLQTRKEHPDIILLGLSVSNAIWNENTQQLQDIRMQLDATAELGAQGSHHRDQVQCSRLLPAFRVFPSCETESLSKVDVPANMIAHKSLTAGETTGEACDLPVLVSCVSDELEQHADGLVCTLRIPSRRSTSYWLRKGTTAFLHRT</sequence>
<dbReference type="PANTHER" id="PTHR10676:SF398">
    <property type="entry name" value="DYNEIN HEAVY CHAIN"/>
    <property type="match status" value="1"/>
</dbReference>
<accession>A0AAX4PGX8</accession>
<evidence type="ECO:0000256" key="2">
    <source>
        <dbReference type="SAM" id="MobiDB-lite"/>
    </source>
</evidence>
<dbReference type="Proteomes" id="UP001472866">
    <property type="component" value="Chromosome 10"/>
</dbReference>
<dbReference type="GO" id="GO:0097729">
    <property type="term" value="C:9+2 motile cilium"/>
    <property type="evidence" value="ECO:0007669"/>
    <property type="project" value="TreeGrafter"/>
</dbReference>
<dbReference type="PANTHER" id="PTHR10676">
    <property type="entry name" value="DYNEIN HEAVY CHAIN FAMILY PROTEIN"/>
    <property type="match status" value="1"/>
</dbReference>
<name>A0AAX4PGX8_9CHLO</name>
<evidence type="ECO:0000313" key="4">
    <source>
        <dbReference type="Proteomes" id="UP001472866"/>
    </source>
</evidence>
<dbReference type="GO" id="GO:0045505">
    <property type="term" value="F:dynein intermediate chain binding"/>
    <property type="evidence" value="ECO:0007669"/>
    <property type="project" value="InterPro"/>
</dbReference>
<dbReference type="GO" id="GO:0030286">
    <property type="term" value="C:dynein complex"/>
    <property type="evidence" value="ECO:0007669"/>
    <property type="project" value="InterPro"/>
</dbReference>
<feature type="coiled-coil region" evidence="1">
    <location>
        <begin position="3041"/>
        <end position="3068"/>
    </location>
</feature>
<protein>
    <submittedName>
        <fullName evidence="3">Heavy chain of dynein</fullName>
    </submittedName>
</protein>
<evidence type="ECO:0000313" key="3">
    <source>
        <dbReference type="EMBL" id="WZN64895.1"/>
    </source>
</evidence>
<reference evidence="3 4" key="1">
    <citation type="submission" date="2024-03" db="EMBL/GenBank/DDBJ databases">
        <title>Complete genome sequence of the green alga Chloropicon roscoffensis RCC1871.</title>
        <authorList>
            <person name="Lemieux C."/>
            <person name="Pombert J.-F."/>
            <person name="Otis C."/>
            <person name="Turmel M."/>
        </authorList>
    </citation>
    <scope>NUCLEOTIDE SEQUENCE [LARGE SCALE GENOMIC DNA]</scope>
    <source>
        <strain evidence="3 4">RCC1871</strain>
    </source>
</reference>
<dbReference type="GO" id="GO:0051959">
    <property type="term" value="F:dynein light intermediate chain binding"/>
    <property type="evidence" value="ECO:0007669"/>
    <property type="project" value="InterPro"/>
</dbReference>
<organism evidence="3 4">
    <name type="scientific">Chloropicon roscoffensis</name>
    <dbReference type="NCBI Taxonomy" id="1461544"/>
    <lineage>
        <taxon>Eukaryota</taxon>
        <taxon>Viridiplantae</taxon>
        <taxon>Chlorophyta</taxon>
        <taxon>Chloropicophyceae</taxon>
        <taxon>Chloropicales</taxon>
        <taxon>Chloropicaceae</taxon>
        <taxon>Chloropicon</taxon>
    </lineage>
</organism>
<dbReference type="Gene3D" id="1.20.58.1120">
    <property type="match status" value="1"/>
</dbReference>
<dbReference type="EMBL" id="CP151510">
    <property type="protein sequence ID" value="WZN64895.1"/>
    <property type="molecule type" value="Genomic_DNA"/>
</dbReference>
<feature type="region of interest" description="Disordered" evidence="2">
    <location>
        <begin position="1"/>
        <end position="71"/>
    </location>
</feature>
<keyword evidence="1" id="KW-0175">Coiled coil</keyword>
<dbReference type="GO" id="GO:0060294">
    <property type="term" value="P:cilium movement involved in cell motility"/>
    <property type="evidence" value="ECO:0007669"/>
    <property type="project" value="TreeGrafter"/>
</dbReference>
<proteinExistence type="predicted"/>
<dbReference type="Gene3D" id="3.20.180.20">
    <property type="entry name" value="Dynein heavy chain, N-terminal domain 2"/>
    <property type="match status" value="1"/>
</dbReference>
<feature type="coiled-coil region" evidence="1">
    <location>
        <begin position="2957"/>
        <end position="2984"/>
    </location>
</feature>
<gene>
    <name evidence="3" type="ORF">HKI87_10g64520</name>
</gene>
<dbReference type="InterPro" id="IPR026983">
    <property type="entry name" value="DHC"/>
</dbReference>
<feature type="compositionally biased region" description="Basic and acidic residues" evidence="2">
    <location>
        <begin position="24"/>
        <end position="38"/>
    </location>
</feature>
<dbReference type="InterPro" id="IPR042228">
    <property type="entry name" value="Dynein_linker_3"/>
</dbReference>
<dbReference type="GO" id="GO:0008569">
    <property type="term" value="F:minus-end-directed microtubule motor activity"/>
    <property type="evidence" value="ECO:0007669"/>
    <property type="project" value="TreeGrafter"/>
</dbReference>
<evidence type="ECO:0000256" key="1">
    <source>
        <dbReference type="SAM" id="Coils"/>
    </source>
</evidence>
<keyword evidence="4" id="KW-1185">Reference proteome</keyword>